<dbReference type="AlphaFoldDB" id="A0A2T4ME44"/>
<dbReference type="Gene3D" id="2.40.128.690">
    <property type="entry name" value="YycH protein, domain 3-like"/>
    <property type="match status" value="1"/>
</dbReference>
<evidence type="ECO:0000256" key="1">
    <source>
        <dbReference type="SAM" id="MobiDB-lite"/>
    </source>
</evidence>
<gene>
    <name evidence="5" type="ORF">B9M88_04985</name>
    <name evidence="4" type="ORF">GLV84_01470</name>
</gene>
<dbReference type="Proteomes" id="UP000646308">
    <property type="component" value="Unassembled WGS sequence"/>
</dbReference>
<feature type="transmembrane region" description="Helical" evidence="2">
    <location>
        <begin position="9"/>
        <end position="26"/>
    </location>
</feature>
<dbReference type="EMBL" id="WMFL01000018">
    <property type="protein sequence ID" value="NJI01557.1"/>
    <property type="molecule type" value="Genomic_DNA"/>
</dbReference>
<evidence type="ECO:0000313" key="5">
    <source>
        <dbReference type="EMBL" id="OTW31288.1"/>
    </source>
</evidence>
<dbReference type="GO" id="GO:0016020">
    <property type="term" value="C:membrane"/>
    <property type="evidence" value="ECO:0007669"/>
    <property type="project" value="InterPro"/>
</dbReference>
<sequence>MNWKQTKTLFIVVFFLTNLCLIYIYVDKVNKSHVNDSENDNAVNFEQEDIKLPKDMPNVSGVKMQLITGDSHDFEKDVKEDDNAEASKDGFTLTQKMTHAVNVSQDPISILKPYINANVYGGSQYQYHETQDGKIIYEQTYDGYPIMNNNRARLSFDVNGNKTKSYTQSTMEDIRPSKGENNKPRQVMSAREAIETLYYNQYLKAGQSVDSIRLGYYTVVKETNVQVLQANWEITVSKKGKKHTYYVEAVSSNPQITE</sequence>
<dbReference type="RefSeq" id="WP_060552148.1">
    <property type="nucleotide sequence ID" value="NZ_CP009623.1"/>
</dbReference>
<dbReference type="Pfam" id="PF09648">
    <property type="entry name" value="YycI"/>
    <property type="match status" value="1"/>
</dbReference>
<dbReference type="GeneID" id="57692899"/>
<keyword evidence="2" id="KW-1133">Transmembrane helix</keyword>
<accession>A0A2T4ME44</accession>
<comment type="caution">
    <text evidence="4">The sequence shown here is derived from an EMBL/GenBank/DDBJ whole genome shotgun (WGS) entry which is preliminary data.</text>
</comment>
<proteinExistence type="predicted"/>
<evidence type="ECO:0000313" key="6">
    <source>
        <dbReference type="Proteomes" id="UP000195208"/>
    </source>
</evidence>
<keyword evidence="2" id="KW-0472">Membrane</keyword>
<dbReference type="KEGG" id="sagq:EP23_09890"/>
<keyword evidence="6" id="KW-1185">Reference proteome</keyword>
<evidence type="ECO:0000259" key="3">
    <source>
        <dbReference type="Pfam" id="PF09648"/>
    </source>
</evidence>
<evidence type="ECO:0000256" key="2">
    <source>
        <dbReference type="SAM" id="Phobius"/>
    </source>
</evidence>
<reference evidence="4" key="2">
    <citation type="submission" date="2019-11" db="EMBL/GenBank/DDBJ databases">
        <title>Whole genome comparisons of Staphylococcus agnetis isolates from cattle and chickens.</title>
        <authorList>
            <person name="Rhoads D."/>
            <person name="Shwani A."/>
            <person name="Adkins P."/>
            <person name="Calcutt M."/>
            <person name="Middleton J."/>
        </authorList>
    </citation>
    <scope>NUCLEOTIDE SEQUENCE</scope>
    <source>
        <strain evidence="4">1387</strain>
    </source>
</reference>
<feature type="domain" description="Regulatory protein YycH-like" evidence="3">
    <location>
        <begin position="33"/>
        <end position="250"/>
    </location>
</feature>
<dbReference type="InterPro" id="IPR018604">
    <property type="entry name" value="YycI-like"/>
</dbReference>
<feature type="region of interest" description="Disordered" evidence="1">
    <location>
        <begin position="166"/>
        <end position="186"/>
    </location>
</feature>
<organism evidence="4 7">
    <name type="scientific">Staphylococcus agnetis</name>
    <dbReference type="NCBI Taxonomy" id="985762"/>
    <lineage>
        <taxon>Bacteria</taxon>
        <taxon>Bacillati</taxon>
        <taxon>Bacillota</taxon>
        <taxon>Bacilli</taxon>
        <taxon>Bacillales</taxon>
        <taxon>Staphylococcaceae</taxon>
        <taxon>Staphylococcus</taxon>
    </lineage>
</organism>
<protein>
    <recommendedName>
        <fullName evidence="3">Regulatory protein YycH-like domain-containing protein</fullName>
    </recommendedName>
</protein>
<evidence type="ECO:0000313" key="7">
    <source>
        <dbReference type="Proteomes" id="UP000646308"/>
    </source>
</evidence>
<dbReference type="Proteomes" id="UP000195208">
    <property type="component" value="Unassembled WGS sequence"/>
</dbReference>
<dbReference type="EMBL" id="NEFX01000010">
    <property type="protein sequence ID" value="OTW31288.1"/>
    <property type="molecule type" value="Genomic_DNA"/>
</dbReference>
<evidence type="ECO:0000313" key="4">
    <source>
        <dbReference type="EMBL" id="NJI01557.1"/>
    </source>
</evidence>
<feature type="compositionally biased region" description="Basic and acidic residues" evidence="1">
    <location>
        <begin position="172"/>
        <end position="183"/>
    </location>
</feature>
<name>A0A2T4ME44_9STAP</name>
<keyword evidence="2" id="KW-0812">Transmembrane</keyword>
<reference evidence="5 6" key="1">
    <citation type="submission" date="2017-04" db="EMBL/GenBank/DDBJ databases">
        <title>Staphylococcus agnetis, a potential pathogen in the broiler production.</title>
        <authorList>
            <person name="Poulsen L."/>
        </authorList>
    </citation>
    <scope>NUCLEOTIDE SEQUENCE [LARGE SCALE GENOMIC DNA]</scope>
    <source>
        <strain evidence="5 6">723_310714_2_2_spleen</strain>
    </source>
</reference>
<dbReference type="OrthoDB" id="2388036at2"/>